<reference evidence="2" key="1">
    <citation type="journal article" date="2019" name="Int. J. Syst. Evol. Microbiol.">
        <title>The Global Catalogue of Microorganisms (GCM) 10K type strain sequencing project: providing services to taxonomists for standard genome sequencing and annotation.</title>
        <authorList>
            <consortium name="The Broad Institute Genomics Platform"/>
            <consortium name="The Broad Institute Genome Sequencing Center for Infectious Disease"/>
            <person name="Wu L."/>
            <person name="Ma J."/>
        </authorList>
    </citation>
    <scope>NUCLEOTIDE SEQUENCE [LARGE SCALE GENOMIC DNA]</scope>
    <source>
        <strain evidence="2">CGMCC 4.7466</strain>
    </source>
</reference>
<dbReference type="EMBL" id="JBHSJJ010000006">
    <property type="protein sequence ID" value="MFC4872385.1"/>
    <property type="molecule type" value="Genomic_DNA"/>
</dbReference>
<sequence>MDLNSAIKVLKEKGSLHAQDSTGNCFDLVELTAWNQKSEGVFLIHDLFQIRNFAGKFSEVALDIVAYSPDKVIFHTPANPYLENGPNFNGIVKFALIKEGFWNKLLYQFSRQLVFSPEKGGPSDFRSEVRFPLFAENVKELFLGAEGEVKIIKG</sequence>
<dbReference type="Proteomes" id="UP001595818">
    <property type="component" value="Unassembled WGS sequence"/>
</dbReference>
<keyword evidence="2" id="KW-1185">Reference proteome</keyword>
<evidence type="ECO:0000313" key="1">
    <source>
        <dbReference type="EMBL" id="MFC4872385.1"/>
    </source>
</evidence>
<comment type="caution">
    <text evidence="1">The sequence shown here is derived from an EMBL/GenBank/DDBJ whole genome shotgun (WGS) entry which is preliminary data.</text>
</comment>
<protein>
    <submittedName>
        <fullName evidence="1">Uncharacterized protein</fullName>
    </submittedName>
</protein>
<accession>A0ABV9T0Y5</accession>
<name>A0ABV9T0Y5_9BACT</name>
<evidence type="ECO:0000313" key="2">
    <source>
        <dbReference type="Proteomes" id="UP001595818"/>
    </source>
</evidence>
<gene>
    <name evidence="1" type="ORF">ACFPFU_11855</name>
</gene>
<proteinExistence type="predicted"/>
<organism evidence="1 2">
    <name type="scientific">Negadavirga shengliensis</name>
    <dbReference type="NCBI Taxonomy" id="1389218"/>
    <lineage>
        <taxon>Bacteria</taxon>
        <taxon>Pseudomonadati</taxon>
        <taxon>Bacteroidota</taxon>
        <taxon>Cytophagia</taxon>
        <taxon>Cytophagales</taxon>
        <taxon>Cyclobacteriaceae</taxon>
        <taxon>Negadavirga</taxon>
    </lineage>
</organism>
<dbReference type="RefSeq" id="WP_377064732.1">
    <property type="nucleotide sequence ID" value="NZ_JBHSJJ010000006.1"/>
</dbReference>